<protein>
    <submittedName>
        <fullName evidence="1">Uncharacterized protein</fullName>
    </submittedName>
</protein>
<reference evidence="1" key="1">
    <citation type="submission" date="2022-01" db="EMBL/GenBank/DDBJ databases">
        <title>Comparative genomics reveals a dynamic genome evolution in the ectomycorrhizal milk-cap (Lactarius) mushrooms.</title>
        <authorList>
            <consortium name="DOE Joint Genome Institute"/>
            <person name="Lebreton A."/>
            <person name="Tang N."/>
            <person name="Kuo A."/>
            <person name="LaButti K."/>
            <person name="Drula E."/>
            <person name="Barry K."/>
            <person name="Clum A."/>
            <person name="Lipzen A."/>
            <person name="Mousain D."/>
            <person name="Ng V."/>
            <person name="Wang R."/>
            <person name="Wang X."/>
            <person name="Dai Y."/>
            <person name="Henrissat B."/>
            <person name="Grigoriev I.V."/>
            <person name="Guerin-Laguette A."/>
            <person name="Yu F."/>
            <person name="Martin F.M."/>
        </authorList>
    </citation>
    <scope>NUCLEOTIDE SEQUENCE</scope>
    <source>
        <strain evidence="1">QP</strain>
    </source>
</reference>
<proteinExistence type="predicted"/>
<name>A0AAD4LC76_9AGAM</name>
<evidence type="ECO:0000313" key="2">
    <source>
        <dbReference type="Proteomes" id="UP001201163"/>
    </source>
</evidence>
<gene>
    <name evidence="1" type="ORF">EDB92DRAFT_1880052</name>
</gene>
<keyword evidence="2" id="KW-1185">Reference proteome</keyword>
<dbReference type="AlphaFoldDB" id="A0AAD4LC76"/>
<sequence>MLTRVMFLQVCLLEPQDRVLCMVGILRGGFLKTFLNSLSCSIFRFLLDDPIIRTGTLAKTRVLGLPSTLRGV</sequence>
<organism evidence="1 2">
    <name type="scientific">Lactarius akahatsu</name>
    <dbReference type="NCBI Taxonomy" id="416441"/>
    <lineage>
        <taxon>Eukaryota</taxon>
        <taxon>Fungi</taxon>
        <taxon>Dikarya</taxon>
        <taxon>Basidiomycota</taxon>
        <taxon>Agaricomycotina</taxon>
        <taxon>Agaricomycetes</taxon>
        <taxon>Russulales</taxon>
        <taxon>Russulaceae</taxon>
        <taxon>Lactarius</taxon>
    </lineage>
</organism>
<dbReference type="EMBL" id="JAKELL010000055">
    <property type="protein sequence ID" value="KAH8986375.1"/>
    <property type="molecule type" value="Genomic_DNA"/>
</dbReference>
<accession>A0AAD4LC76</accession>
<evidence type="ECO:0000313" key="1">
    <source>
        <dbReference type="EMBL" id="KAH8986375.1"/>
    </source>
</evidence>
<dbReference type="Proteomes" id="UP001201163">
    <property type="component" value="Unassembled WGS sequence"/>
</dbReference>
<comment type="caution">
    <text evidence="1">The sequence shown here is derived from an EMBL/GenBank/DDBJ whole genome shotgun (WGS) entry which is preliminary data.</text>
</comment>